<organism evidence="2">
    <name type="scientific">marine metagenome</name>
    <dbReference type="NCBI Taxonomy" id="408172"/>
    <lineage>
        <taxon>unclassified sequences</taxon>
        <taxon>metagenomes</taxon>
        <taxon>ecological metagenomes</taxon>
    </lineage>
</organism>
<dbReference type="Gene3D" id="3.40.50.10860">
    <property type="entry name" value="Leucine Dehydrogenase, chain A, domain 1"/>
    <property type="match status" value="1"/>
</dbReference>
<dbReference type="AlphaFoldDB" id="A0A382UNE0"/>
<reference evidence="2" key="1">
    <citation type="submission" date="2018-05" db="EMBL/GenBank/DDBJ databases">
        <authorList>
            <person name="Lanie J.A."/>
            <person name="Ng W.-L."/>
            <person name="Kazmierczak K.M."/>
            <person name="Andrzejewski T.M."/>
            <person name="Davidsen T.M."/>
            <person name="Wayne K.J."/>
            <person name="Tettelin H."/>
            <person name="Glass J.I."/>
            <person name="Rusch D."/>
            <person name="Podicherti R."/>
            <person name="Tsui H.-C.T."/>
            <person name="Winkler M.E."/>
        </authorList>
    </citation>
    <scope>NUCLEOTIDE SEQUENCE</scope>
</reference>
<evidence type="ECO:0000313" key="2">
    <source>
        <dbReference type="EMBL" id="SVD35335.1"/>
    </source>
</evidence>
<sequence length="131" mass="14519">MAITRNYSASEQIYFMTCKLGIFGYPLSHSISPVFQQAALDELKINASYEAWEVPPRGLAGRIEELRNPIYLGANVTIPHKERAMDLVDELDPLAEKIGSLNTIVNRKGKLLGYNTDAGGFLKALKSVESF</sequence>
<dbReference type="InterPro" id="IPR046346">
    <property type="entry name" value="Aminoacid_DH-like_N_sf"/>
</dbReference>
<gene>
    <name evidence="2" type="ORF">METZ01_LOCUS388189</name>
</gene>
<protein>
    <recommendedName>
        <fullName evidence="1">Shikimate dehydrogenase substrate binding N-terminal domain-containing protein</fullName>
    </recommendedName>
</protein>
<dbReference type="GO" id="GO:0009423">
    <property type="term" value="P:chorismate biosynthetic process"/>
    <property type="evidence" value="ECO:0007669"/>
    <property type="project" value="TreeGrafter"/>
</dbReference>
<dbReference type="GO" id="GO:0019632">
    <property type="term" value="P:shikimate metabolic process"/>
    <property type="evidence" value="ECO:0007669"/>
    <property type="project" value="TreeGrafter"/>
</dbReference>
<dbReference type="InterPro" id="IPR022893">
    <property type="entry name" value="Shikimate_DH_fam"/>
</dbReference>
<dbReference type="PANTHER" id="PTHR21089">
    <property type="entry name" value="SHIKIMATE DEHYDROGENASE"/>
    <property type="match status" value="1"/>
</dbReference>
<feature type="non-terminal residue" evidence="2">
    <location>
        <position position="131"/>
    </location>
</feature>
<dbReference type="SUPFAM" id="SSF53223">
    <property type="entry name" value="Aminoacid dehydrogenase-like, N-terminal domain"/>
    <property type="match status" value="1"/>
</dbReference>
<dbReference type="InterPro" id="IPR013708">
    <property type="entry name" value="Shikimate_DH-bd_N"/>
</dbReference>
<dbReference type="PANTHER" id="PTHR21089:SF1">
    <property type="entry name" value="BIFUNCTIONAL 3-DEHYDROQUINATE DEHYDRATASE_SHIKIMATE DEHYDROGENASE, CHLOROPLASTIC"/>
    <property type="match status" value="1"/>
</dbReference>
<dbReference type="GO" id="GO:0050661">
    <property type="term" value="F:NADP binding"/>
    <property type="evidence" value="ECO:0007669"/>
    <property type="project" value="TreeGrafter"/>
</dbReference>
<dbReference type="GO" id="GO:0004764">
    <property type="term" value="F:shikimate 3-dehydrogenase (NADP+) activity"/>
    <property type="evidence" value="ECO:0007669"/>
    <property type="project" value="InterPro"/>
</dbReference>
<dbReference type="GO" id="GO:0005829">
    <property type="term" value="C:cytosol"/>
    <property type="evidence" value="ECO:0007669"/>
    <property type="project" value="TreeGrafter"/>
</dbReference>
<dbReference type="EMBL" id="UINC01145294">
    <property type="protein sequence ID" value="SVD35335.1"/>
    <property type="molecule type" value="Genomic_DNA"/>
</dbReference>
<accession>A0A382UNE0</accession>
<name>A0A382UNE0_9ZZZZ</name>
<feature type="domain" description="Shikimate dehydrogenase substrate binding N-terminal" evidence="1">
    <location>
        <begin position="22"/>
        <end position="104"/>
    </location>
</feature>
<evidence type="ECO:0000259" key="1">
    <source>
        <dbReference type="Pfam" id="PF08501"/>
    </source>
</evidence>
<proteinExistence type="predicted"/>
<dbReference type="Pfam" id="PF08501">
    <property type="entry name" value="Shikimate_dh_N"/>
    <property type="match status" value="1"/>
</dbReference>